<dbReference type="PANTHER" id="PTHR11188">
    <property type="entry name" value="ARRESTIN DOMAIN CONTAINING PROTEIN"/>
    <property type="match status" value="1"/>
</dbReference>
<evidence type="ECO:0000259" key="2">
    <source>
        <dbReference type="SMART" id="SM01017"/>
    </source>
</evidence>
<dbReference type="InterPro" id="IPR050357">
    <property type="entry name" value="Arrestin_domain-protein"/>
</dbReference>
<dbReference type="GO" id="GO:0007399">
    <property type="term" value="P:nervous system development"/>
    <property type="evidence" value="ECO:0007669"/>
    <property type="project" value="UniProtKB-ARBA"/>
</dbReference>
<evidence type="ECO:0000313" key="4">
    <source>
        <dbReference type="Proteomes" id="UP001178508"/>
    </source>
</evidence>
<keyword evidence="4" id="KW-1185">Reference proteome</keyword>
<comment type="similarity">
    <text evidence="1">Belongs to the arrestin family.</text>
</comment>
<dbReference type="EMBL" id="OY660875">
    <property type="protein sequence ID" value="CAJ1068487.1"/>
    <property type="molecule type" value="Genomic_DNA"/>
</dbReference>
<dbReference type="Proteomes" id="UP001178508">
    <property type="component" value="Chromosome 12"/>
</dbReference>
<dbReference type="InterPro" id="IPR014756">
    <property type="entry name" value="Ig_E-set"/>
</dbReference>
<dbReference type="SUPFAM" id="SSF81296">
    <property type="entry name" value="E set domains"/>
    <property type="match status" value="2"/>
</dbReference>
<dbReference type="InterPro" id="IPR011022">
    <property type="entry name" value="Arrestin_C-like"/>
</dbReference>
<evidence type="ECO:0000256" key="1">
    <source>
        <dbReference type="ARBA" id="ARBA00005298"/>
    </source>
</evidence>
<proteinExistence type="inferred from homology"/>
<feature type="domain" description="Arrestin C-terminal-like" evidence="2">
    <location>
        <begin position="169"/>
        <end position="296"/>
    </location>
</feature>
<dbReference type="InterPro" id="IPR011021">
    <property type="entry name" value="Arrestin-like_N"/>
</dbReference>
<dbReference type="Pfam" id="PF02752">
    <property type="entry name" value="Arrestin_C"/>
    <property type="match status" value="1"/>
</dbReference>
<dbReference type="Gene3D" id="2.60.40.640">
    <property type="match status" value="2"/>
</dbReference>
<dbReference type="AlphaFoldDB" id="A0AAV1G4S8"/>
<organism evidence="3 4">
    <name type="scientific">Xyrichtys novacula</name>
    <name type="common">Pearly razorfish</name>
    <name type="synonym">Hemipteronotus novacula</name>
    <dbReference type="NCBI Taxonomy" id="13765"/>
    <lineage>
        <taxon>Eukaryota</taxon>
        <taxon>Metazoa</taxon>
        <taxon>Chordata</taxon>
        <taxon>Craniata</taxon>
        <taxon>Vertebrata</taxon>
        <taxon>Euteleostomi</taxon>
        <taxon>Actinopterygii</taxon>
        <taxon>Neopterygii</taxon>
        <taxon>Teleostei</taxon>
        <taxon>Neoteleostei</taxon>
        <taxon>Acanthomorphata</taxon>
        <taxon>Eupercaria</taxon>
        <taxon>Labriformes</taxon>
        <taxon>Labridae</taxon>
        <taxon>Xyrichtys</taxon>
    </lineage>
</organism>
<dbReference type="GO" id="GO:0005737">
    <property type="term" value="C:cytoplasm"/>
    <property type="evidence" value="ECO:0007669"/>
    <property type="project" value="TreeGrafter"/>
</dbReference>
<dbReference type="Pfam" id="PF00339">
    <property type="entry name" value="Arrestin_N"/>
    <property type="match status" value="1"/>
</dbReference>
<gene>
    <name evidence="3" type="ORF">XNOV1_A019769</name>
</gene>
<dbReference type="PANTHER" id="PTHR11188:SF135">
    <property type="entry name" value="ARRESTIN DOMAIN CONTAINING 3-LIKE-RELATED"/>
    <property type="match status" value="1"/>
</dbReference>
<dbReference type="SMART" id="SM01017">
    <property type="entry name" value="Arrestin_C"/>
    <property type="match status" value="1"/>
</dbReference>
<dbReference type="GO" id="GO:0005886">
    <property type="term" value="C:plasma membrane"/>
    <property type="evidence" value="ECO:0007669"/>
    <property type="project" value="TreeGrafter"/>
</dbReference>
<reference evidence="3" key="1">
    <citation type="submission" date="2023-08" db="EMBL/GenBank/DDBJ databases">
        <authorList>
            <person name="Alioto T."/>
            <person name="Alioto T."/>
            <person name="Gomez Garrido J."/>
        </authorList>
    </citation>
    <scope>NUCLEOTIDE SEQUENCE</scope>
</reference>
<protein>
    <submittedName>
        <fullName evidence="3">Arrestin domain-containing protein 3-like</fullName>
    </submittedName>
</protein>
<accession>A0AAV1G4S8</accession>
<evidence type="ECO:0000313" key="3">
    <source>
        <dbReference type="EMBL" id="CAJ1068487.1"/>
    </source>
</evidence>
<dbReference type="InterPro" id="IPR014752">
    <property type="entry name" value="Arrestin-like_C"/>
</dbReference>
<name>A0AAV1G4S8_XYRNO</name>
<sequence>MFSNIRMSVEYNPINRKGIFTPGDYIFGKVKLELAKVCQIEKLIVKLKGKAEAKWTENKGKTVVIYHNKQKYLSIQQDVIQASQGQNNIGPGRHDYPFIFQIPAADLPSSFRGLHGKIKYTLEAVLSRSMRIDIIAETEFTLINWNLCRYAIMMAPQNQVISKKMKVFTSGEVGMYVKIARTGYHQGEGIQVAAAIQNRSSREIRPKYCLYKKYSYFVKEERKLEMEDILKEVGDFIPPSSSQTVTRTITIPADTCVSILNCRAIKTEYRLKVYLDVKYAFDPQIKFPIIILPAKE</sequence>
<dbReference type="GO" id="GO:0015031">
    <property type="term" value="P:protein transport"/>
    <property type="evidence" value="ECO:0007669"/>
    <property type="project" value="TreeGrafter"/>
</dbReference>